<keyword evidence="1" id="KW-0732">Signal</keyword>
<feature type="chain" id="PRO_5035214353" evidence="1">
    <location>
        <begin position="20"/>
        <end position="173"/>
    </location>
</feature>
<proteinExistence type="predicted"/>
<name>A0A8J2W283_9NEOP</name>
<accession>A0A8J2W283</accession>
<evidence type="ECO:0000313" key="2">
    <source>
        <dbReference type="EMBL" id="CAG9575697.1"/>
    </source>
</evidence>
<protein>
    <submittedName>
        <fullName evidence="2">(African queen) hypothetical protein</fullName>
    </submittedName>
</protein>
<reference evidence="2" key="1">
    <citation type="submission" date="2021-09" db="EMBL/GenBank/DDBJ databases">
        <authorList>
            <person name="Martin H S."/>
        </authorList>
    </citation>
    <scope>NUCLEOTIDE SEQUENCE</scope>
</reference>
<dbReference type="OrthoDB" id="7134310at2759"/>
<dbReference type="EMBL" id="CAKASE010000074">
    <property type="protein sequence ID" value="CAG9575697.1"/>
    <property type="molecule type" value="Genomic_DNA"/>
</dbReference>
<comment type="caution">
    <text evidence="2">The sequence shown here is derived from an EMBL/GenBank/DDBJ whole genome shotgun (WGS) entry which is preliminary data.</text>
</comment>
<evidence type="ECO:0000313" key="3">
    <source>
        <dbReference type="Proteomes" id="UP000789524"/>
    </source>
</evidence>
<evidence type="ECO:0000256" key="1">
    <source>
        <dbReference type="SAM" id="SignalP"/>
    </source>
</evidence>
<organism evidence="2 3">
    <name type="scientific">Danaus chrysippus</name>
    <name type="common">African queen</name>
    <dbReference type="NCBI Taxonomy" id="151541"/>
    <lineage>
        <taxon>Eukaryota</taxon>
        <taxon>Metazoa</taxon>
        <taxon>Ecdysozoa</taxon>
        <taxon>Arthropoda</taxon>
        <taxon>Hexapoda</taxon>
        <taxon>Insecta</taxon>
        <taxon>Pterygota</taxon>
        <taxon>Neoptera</taxon>
        <taxon>Endopterygota</taxon>
        <taxon>Lepidoptera</taxon>
        <taxon>Glossata</taxon>
        <taxon>Ditrysia</taxon>
        <taxon>Papilionoidea</taxon>
        <taxon>Nymphalidae</taxon>
        <taxon>Danainae</taxon>
        <taxon>Danaini</taxon>
        <taxon>Danaina</taxon>
        <taxon>Danaus</taxon>
        <taxon>Anosia</taxon>
    </lineage>
</organism>
<sequence length="173" mass="19630">MFLSLLLIISCQRLGSVFADKDSGSESDFGTGLISSLRNDANLDLSVDEEYEDLRAEALAYHSALASLASRRSLITTECWKHGGICISFKLCPGYRQLTEIPGCKNRHRVCCFVWNQFEVRDMRDKGIGNPAYPWSLNKEYGGEGIREITTKRPKKKKRTTVKEIKTNSYKRL</sequence>
<dbReference type="Proteomes" id="UP000789524">
    <property type="component" value="Unassembled WGS sequence"/>
</dbReference>
<gene>
    <name evidence="2" type="ORF">DCHRY22_LOCUS11547</name>
</gene>
<dbReference type="AlphaFoldDB" id="A0A8J2W283"/>
<feature type="signal peptide" evidence="1">
    <location>
        <begin position="1"/>
        <end position="19"/>
    </location>
</feature>
<keyword evidence="3" id="KW-1185">Reference proteome</keyword>